<feature type="transmembrane region" description="Helical" evidence="1">
    <location>
        <begin position="173"/>
        <end position="201"/>
    </location>
</feature>
<reference evidence="2 3" key="1">
    <citation type="submission" date="2017-04" db="EMBL/GenBank/DDBJ databases">
        <authorList>
            <person name="Afonso C.L."/>
            <person name="Miller P.J."/>
            <person name="Scott M.A."/>
            <person name="Spackman E."/>
            <person name="Goraichik I."/>
            <person name="Dimitrov K.M."/>
            <person name="Suarez D.L."/>
            <person name="Swayne D.E."/>
        </authorList>
    </citation>
    <scope>NUCLEOTIDE SEQUENCE [LARGE SCALE GENOMIC DNA]</scope>
    <source>
        <strain evidence="2 3">LMG26642</strain>
    </source>
</reference>
<keyword evidence="1" id="KW-0472">Membrane</keyword>
<keyword evidence="1" id="KW-0812">Transmembrane</keyword>
<proteinExistence type="predicted"/>
<evidence type="ECO:0000313" key="2">
    <source>
        <dbReference type="EMBL" id="SMH26394.1"/>
    </source>
</evidence>
<dbReference type="InterPro" id="IPR010178">
    <property type="entry name" value="Lit"/>
</dbReference>
<dbReference type="EMBL" id="FXBJ01000002">
    <property type="protein sequence ID" value="SMH26394.1"/>
    <property type="molecule type" value="Genomic_DNA"/>
</dbReference>
<organism evidence="2 3">
    <name type="scientific">Carnobacterium iners</name>
    <dbReference type="NCBI Taxonomy" id="1073423"/>
    <lineage>
        <taxon>Bacteria</taxon>
        <taxon>Bacillati</taxon>
        <taxon>Bacillota</taxon>
        <taxon>Bacilli</taxon>
        <taxon>Lactobacillales</taxon>
        <taxon>Carnobacteriaceae</taxon>
        <taxon>Carnobacterium</taxon>
    </lineage>
</organism>
<dbReference type="NCBIfam" id="TIGR01906">
    <property type="entry name" value="integ_TIGR01906"/>
    <property type="match status" value="1"/>
</dbReference>
<dbReference type="Pfam" id="PF07314">
    <property type="entry name" value="Lit"/>
    <property type="match status" value="1"/>
</dbReference>
<evidence type="ECO:0000313" key="3">
    <source>
        <dbReference type="Proteomes" id="UP000193435"/>
    </source>
</evidence>
<gene>
    <name evidence="2" type="ORF">SAMN04488700_0108</name>
</gene>
<feature type="transmembrane region" description="Helical" evidence="1">
    <location>
        <begin position="93"/>
        <end position="112"/>
    </location>
</feature>
<protein>
    <submittedName>
        <fullName evidence="2">Integral membrane protein TIGR01906</fullName>
    </submittedName>
</protein>
<evidence type="ECO:0000256" key="1">
    <source>
        <dbReference type="SAM" id="Phobius"/>
    </source>
</evidence>
<keyword evidence="1" id="KW-1133">Transmembrane helix</keyword>
<sequence length="211" mass="24834">MKKTASHFFGLISLFLCILTLAITFTINFTPLYAFDVTYFTIPESLGFRKETIMNNYSILLDYLNKPWVSELVMPDFPSSEDGLFHFYEVKRLFLLNYSVAFLSTIGTFFYLRYIKRTEQTWKLVRPFQWGMIMPFVVLVIVALNFDALFIAFHELFFNNDAWLFNPSTDPIILALPEAFFMHCFILVFSLIELAMVIGYFTTKRLAFKKR</sequence>
<name>A0A1X7MP48_9LACT</name>
<dbReference type="STRING" id="1073423.SAMN04488700_0108"/>
<accession>A0A1X7MP48</accession>
<dbReference type="OrthoDB" id="9813051at2"/>
<dbReference type="Proteomes" id="UP000193435">
    <property type="component" value="Unassembled WGS sequence"/>
</dbReference>
<dbReference type="RefSeq" id="WP_085558495.1">
    <property type="nucleotide sequence ID" value="NZ_FOAH01000011.1"/>
</dbReference>
<feature type="transmembrane region" description="Helical" evidence="1">
    <location>
        <begin position="133"/>
        <end position="153"/>
    </location>
</feature>
<dbReference type="AlphaFoldDB" id="A0A1X7MP48"/>
<keyword evidence="3" id="KW-1185">Reference proteome</keyword>